<proteinExistence type="predicted"/>
<evidence type="ECO:0000313" key="2">
    <source>
        <dbReference type="Proteomes" id="UP000031668"/>
    </source>
</evidence>
<comment type="caution">
    <text evidence="1">The sequence shown here is derived from an EMBL/GenBank/DDBJ whole genome shotgun (WGS) entry which is preliminary data.</text>
</comment>
<dbReference type="EMBL" id="JWZT01001263">
    <property type="protein sequence ID" value="KII72367.1"/>
    <property type="molecule type" value="Genomic_DNA"/>
</dbReference>
<accession>A0A0C2NEB8</accession>
<sequence length="159" mass="18384">MHLHEMVKELLDTSFNLCRQASLINLKYCPGISYCLQNSPIGTSADLHPYYQDEEELASSKCIFVMTMITYSDTTHNALECMKNGRLSEFKTLGIQIHMFKYHIEMFHNKRSTPKFQQARMQYSKKPYNRSTIGKPKDILNKSGVPNTFKIIHGPSKDE</sequence>
<name>A0A0C2NEB8_THEKT</name>
<dbReference type="Proteomes" id="UP000031668">
    <property type="component" value="Unassembled WGS sequence"/>
</dbReference>
<reference evidence="1 2" key="1">
    <citation type="journal article" date="2014" name="Genome Biol. Evol.">
        <title>The genome of the myxosporean Thelohanellus kitauei shows adaptations to nutrient acquisition within its fish host.</title>
        <authorList>
            <person name="Yang Y."/>
            <person name="Xiong J."/>
            <person name="Zhou Z."/>
            <person name="Huo F."/>
            <person name="Miao W."/>
            <person name="Ran C."/>
            <person name="Liu Y."/>
            <person name="Zhang J."/>
            <person name="Feng J."/>
            <person name="Wang M."/>
            <person name="Wang M."/>
            <person name="Wang L."/>
            <person name="Yao B."/>
        </authorList>
    </citation>
    <scope>NUCLEOTIDE SEQUENCE [LARGE SCALE GENOMIC DNA]</scope>
    <source>
        <strain evidence="1">Wuqing</strain>
    </source>
</reference>
<gene>
    <name evidence="1" type="ORF">RF11_04923</name>
</gene>
<dbReference type="AlphaFoldDB" id="A0A0C2NEB8"/>
<organism evidence="1 2">
    <name type="scientific">Thelohanellus kitauei</name>
    <name type="common">Myxosporean</name>
    <dbReference type="NCBI Taxonomy" id="669202"/>
    <lineage>
        <taxon>Eukaryota</taxon>
        <taxon>Metazoa</taxon>
        <taxon>Cnidaria</taxon>
        <taxon>Myxozoa</taxon>
        <taxon>Myxosporea</taxon>
        <taxon>Bivalvulida</taxon>
        <taxon>Platysporina</taxon>
        <taxon>Myxobolidae</taxon>
        <taxon>Thelohanellus</taxon>
    </lineage>
</organism>
<evidence type="ECO:0000313" key="1">
    <source>
        <dbReference type="EMBL" id="KII72367.1"/>
    </source>
</evidence>
<protein>
    <submittedName>
        <fullName evidence="1">Uncharacterized protein</fullName>
    </submittedName>
</protein>
<keyword evidence="2" id="KW-1185">Reference proteome</keyword>